<gene>
    <name evidence="1" type="ORF">pneo_cds_260</name>
</gene>
<protein>
    <submittedName>
        <fullName evidence="1">Uncharacterized protein</fullName>
    </submittedName>
</protein>
<accession>A0A2U7UBN9</accession>
<dbReference type="KEGG" id="vg:36842148"/>
<evidence type="ECO:0000313" key="1">
    <source>
        <dbReference type="EMBL" id="AVK75867.1"/>
    </source>
</evidence>
<organism evidence="1">
    <name type="scientific">Pandoravirus neocaledonia</name>
    <dbReference type="NCBI Taxonomy" id="2107708"/>
    <lineage>
        <taxon>Viruses</taxon>
        <taxon>Pandoravirus</taxon>
    </lineage>
</organism>
<reference evidence="1" key="1">
    <citation type="journal article" date="2018" name="Nat. Commun.">
        <title>Diversity and evolution of the emerging Pandoraviridae family.</title>
        <authorList>
            <person name="Legendre M."/>
            <person name="Fabre E."/>
            <person name="Poirot O."/>
            <person name="Jeudy S."/>
            <person name="Lartigue A."/>
            <person name="Alempic J.M."/>
            <person name="Beucher L."/>
            <person name="Philippe N."/>
            <person name="Bertaux L."/>
            <person name="Christo-Foroux E."/>
            <person name="Labadie K."/>
            <person name="Coute Y."/>
            <person name="Abergel C."/>
            <person name="Claverie J.M."/>
        </authorList>
    </citation>
    <scope>NUCLEOTIDE SEQUENCE [LARGE SCALE GENOMIC DNA]</scope>
    <source>
        <strain evidence="1">Neocaledonia</strain>
    </source>
</reference>
<sequence>MDHTMSTFETQQTEIVKESISPKLARMRERAWEEAKAKVKSDGLYGAHGCPVDACGSLGRVFSVLDVVDLEDFFRTLDAAVDV</sequence>
<dbReference type="RefSeq" id="YP_009481870.1">
    <property type="nucleotide sequence ID" value="NC_037666.1"/>
</dbReference>
<dbReference type="EMBL" id="MG011690">
    <property type="protein sequence ID" value="AVK75867.1"/>
    <property type="molecule type" value="Genomic_DNA"/>
</dbReference>
<dbReference type="Proteomes" id="UP000249287">
    <property type="component" value="Segment"/>
</dbReference>
<dbReference type="GeneID" id="36842148"/>
<proteinExistence type="predicted"/>
<name>A0A2U7UBN9_9VIRU</name>